<dbReference type="GO" id="GO:0016301">
    <property type="term" value="F:kinase activity"/>
    <property type="evidence" value="ECO:0007669"/>
    <property type="project" value="UniProtKB-KW"/>
</dbReference>
<reference evidence="2" key="2">
    <citation type="submission" date="2023-05" db="EMBL/GenBank/DDBJ databases">
        <authorList>
            <person name="Schelkunov M.I."/>
        </authorList>
    </citation>
    <scope>NUCLEOTIDE SEQUENCE</scope>
    <source>
        <strain evidence="2">Hsosn_3</strain>
        <tissue evidence="2">Leaf</tissue>
    </source>
</reference>
<keyword evidence="2" id="KW-0808">Transferase</keyword>
<organism evidence="2 3">
    <name type="scientific">Heracleum sosnowskyi</name>
    <dbReference type="NCBI Taxonomy" id="360622"/>
    <lineage>
        <taxon>Eukaryota</taxon>
        <taxon>Viridiplantae</taxon>
        <taxon>Streptophyta</taxon>
        <taxon>Embryophyta</taxon>
        <taxon>Tracheophyta</taxon>
        <taxon>Spermatophyta</taxon>
        <taxon>Magnoliopsida</taxon>
        <taxon>eudicotyledons</taxon>
        <taxon>Gunneridae</taxon>
        <taxon>Pentapetalae</taxon>
        <taxon>asterids</taxon>
        <taxon>campanulids</taxon>
        <taxon>Apiales</taxon>
        <taxon>Apiaceae</taxon>
        <taxon>Apioideae</taxon>
        <taxon>apioid superclade</taxon>
        <taxon>Tordylieae</taxon>
        <taxon>Tordyliinae</taxon>
        <taxon>Heracleum</taxon>
    </lineage>
</organism>
<gene>
    <name evidence="2" type="ORF">POM88_024606</name>
</gene>
<dbReference type="PANTHER" id="PTHR34120">
    <property type="entry name" value="EXPRESSED PROTEIN"/>
    <property type="match status" value="1"/>
</dbReference>
<evidence type="ECO:0000256" key="1">
    <source>
        <dbReference type="SAM" id="MobiDB-lite"/>
    </source>
</evidence>
<proteinExistence type="predicted"/>
<protein>
    <submittedName>
        <fullName evidence="2">Calcium/calmodulin-dependent protein kinase</fullName>
    </submittedName>
</protein>
<accession>A0AAD8I4E5</accession>
<feature type="region of interest" description="Disordered" evidence="1">
    <location>
        <begin position="1"/>
        <end position="61"/>
    </location>
</feature>
<dbReference type="AlphaFoldDB" id="A0AAD8I4E5"/>
<feature type="region of interest" description="Disordered" evidence="1">
    <location>
        <begin position="141"/>
        <end position="171"/>
    </location>
</feature>
<keyword evidence="3" id="KW-1185">Reference proteome</keyword>
<dbReference type="PANTHER" id="PTHR34120:SF2">
    <property type="entry name" value="OS01G0860900 PROTEIN"/>
    <property type="match status" value="1"/>
</dbReference>
<sequence>MTQQSEIDRSNFNETKPNVSGISRSEAQGSGSNNKDDDHKLDSLGVVEQPNPDSGNPPESYWVAEDEELDWFNHNAFMQRKGSLKVILSRKLDHSSQRSVSLNQKPKTSIIGLPKHAMTGGDGRRNQRVGNHGKLMFRSRSVPSENRVGHGSEPGSPRVSCMGKVGSRRNKNGKSRFWAVLKSAFVNRKEKEPVRVDDSGGGRSESMK</sequence>
<dbReference type="EMBL" id="JAUIZM010000006">
    <property type="protein sequence ID" value="KAK1377862.1"/>
    <property type="molecule type" value="Genomic_DNA"/>
</dbReference>
<feature type="compositionally biased region" description="Polar residues" evidence="1">
    <location>
        <begin position="12"/>
        <end position="33"/>
    </location>
</feature>
<name>A0AAD8I4E5_9APIA</name>
<keyword evidence="2" id="KW-0418">Kinase</keyword>
<reference evidence="2" key="1">
    <citation type="submission" date="2023-02" db="EMBL/GenBank/DDBJ databases">
        <title>Genome of toxic invasive species Heracleum sosnowskyi carries increased number of genes despite the absence of recent whole-genome duplications.</title>
        <authorList>
            <person name="Schelkunov M."/>
            <person name="Shtratnikova V."/>
            <person name="Makarenko M."/>
            <person name="Klepikova A."/>
            <person name="Omelchenko D."/>
            <person name="Novikova G."/>
            <person name="Obukhova E."/>
            <person name="Bogdanov V."/>
            <person name="Penin A."/>
            <person name="Logacheva M."/>
        </authorList>
    </citation>
    <scope>NUCLEOTIDE SEQUENCE</scope>
    <source>
        <strain evidence="2">Hsosn_3</strain>
        <tissue evidence="2">Leaf</tissue>
    </source>
</reference>
<evidence type="ECO:0000313" key="2">
    <source>
        <dbReference type="EMBL" id="KAK1377862.1"/>
    </source>
</evidence>
<feature type="compositionally biased region" description="Basic and acidic residues" evidence="1">
    <location>
        <begin position="1"/>
        <end position="11"/>
    </location>
</feature>
<comment type="caution">
    <text evidence="2">The sequence shown here is derived from an EMBL/GenBank/DDBJ whole genome shotgun (WGS) entry which is preliminary data.</text>
</comment>
<feature type="region of interest" description="Disordered" evidence="1">
    <location>
        <begin position="189"/>
        <end position="208"/>
    </location>
</feature>
<dbReference type="Proteomes" id="UP001237642">
    <property type="component" value="Unassembled WGS sequence"/>
</dbReference>
<evidence type="ECO:0000313" key="3">
    <source>
        <dbReference type="Proteomes" id="UP001237642"/>
    </source>
</evidence>